<keyword evidence="5" id="KW-0862">Zinc</keyword>
<proteinExistence type="inferred from homology"/>
<evidence type="ECO:0000256" key="8">
    <source>
        <dbReference type="SAM" id="MobiDB-lite"/>
    </source>
</evidence>
<dbReference type="PANTHER" id="PTHR13316">
    <property type="entry name" value="ZINC FINGER, CCHC DOMAIN CONTAINING 8"/>
    <property type="match status" value="1"/>
</dbReference>
<dbReference type="AlphaFoldDB" id="A0A2R6QY46"/>
<reference evidence="10 11" key="1">
    <citation type="submission" date="2017-07" db="EMBL/GenBank/DDBJ databases">
        <title>An improved, manually edited Actinidia chinensis var. chinensis (kiwifruit) genome highlights the challenges associated with draft genomes and gene prediction in plants.</title>
        <authorList>
            <person name="Pilkington S."/>
            <person name="Crowhurst R."/>
            <person name="Hilario E."/>
            <person name="Nardozza S."/>
            <person name="Fraser L."/>
            <person name="Peng Y."/>
            <person name="Gunaseelan K."/>
            <person name="Simpson R."/>
            <person name="Tahir J."/>
            <person name="Deroles S."/>
            <person name="Templeton K."/>
            <person name="Luo Z."/>
            <person name="Davy M."/>
            <person name="Cheng C."/>
            <person name="Mcneilage M."/>
            <person name="Scaglione D."/>
            <person name="Liu Y."/>
            <person name="Zhang Q."/>
            <person name="Datson P."/>
            <person name="De Silva N."/>
            <person name="Gardiner S."/>
            <person name="Bassett H."/>
            <person name="Chagne D."/>
            <person name="Mccallum J."/>
            <person name="Dzierzon H."/>
            <person name="Deng C."/>
            <person name="Wang Y.-Y."/>
            <person name="Barron N."/>
            <person name="Manako K."/>
            <person name="Bowen J."/>
            <person name="Foster T."/>
            <person name="Erridge Z."/>
            <person name="Tiffin H."/>
            <person name="Waite C."/>
            <person name="Davies K."/>
            <person name="Grierson E."/>
            <person name="Laing W."/>
            <person name="Kirk R."/>
            <person name="Chen X."/>
            <person name="Wood M."/>
            <person name="Montefiori M."/>
            <person name="Brummell D."/>
            <person name="Schwinn K."/>
            <person name="Catanach A."/>
            <person name="Fullerton C."/>
            <person name="Li D."/>
            <person name="Meiyalaghan S."/>
            <person name="Nieuwenhuizen N."/>
            <person name="Read N."/>
            <person name="Prakash R."/>
            <person name="Hunter D."/>
            <person name="Zhang H."/>
            <person name="Mckenzie M."/>
            <person name="Knabel M."/>
            <person name="Harris A."/>
            <person name="Allan A."/>
            <person name="Chen A."/>
            <person name="Janssen B."/>
            <person name="Plunkett B."/>
            <person name="Dwamena C."/>
            <person name="Voogd C."/>
            <person name="Leif D."/>
            <person name="Lafferty D."/>
            <person name="Souleyre E."/>
            <person name="Varkonyi-Gasic E."/>
            <person name="Gambi F."/>
            <person name="Hanley J."/>
            <person name="Yao J.-L."/>
            <person name="Cheung J."/>
            <person name="David K."/>
            <person name="Warren B."/>
            <person name="Marsh K."/>
            <person name="Snowden K."/>
            <person name="Lin-Wang K."/>
            <person name="Brian L."/>
            <person name="Martinez-Sanchez M."/>
            <person name="Wang M."/>
            <person name="Ileperuma N."/>
            <person name="Macnee N."/>
            <person name="Campin R."/>
            <person name="Mcatee P."/>
            <person name="Drummond R."/>
            <person name="Espley R."/>
            <person name="Ireland H."/>
            <person name="Wu R."/>
            <person name="Atkinson R."/>
            <person name="Karunairetnam S."/>
            <person name="Bulley S."/>
            <person name="Chunkath S."/>
            <person name="Hanley Z."/>
            <person name="Storey R."/>
            <person name="Thrimawithana A."/>
            <person name="Thomson S."/>
            <person name="David C."/>
            <person name="Testolin R."/>
        </authorList>
    </citation>
    <scope>NUCLEOTIDE SEQUENCE [LARGE SCALE GENOMIC DNA]</scope>
    <source>
        <strain evidence="11">cv. Red5</strain>
        <tissue evidence="10">Young leaf</tissue>
    </source>
</reference>
<comment type="caution">
    <text evidence="10">The sequence shown here is derived from an EMBL/GenBank/DDBJ whole genome shotgun (WGS) entry which is preliminary data.</text>
</comment>
<feature type="region of interest" description="Disordered" evidence="8">
    <location>
        <begin position="491"/>
        <end position="531"/>
    </location>
</feature>
<keyword evidence="6" id="KW-0539">Nucleus</keyword>
<gene>
    <name evidence="10" type="ORF">CEY00_Acc12103</name>
</gene>
<feature type="region of interest" description="Disordered" evidence="8">
    <location>
        <begin position="377"/>
        <end position="477"/>
    </location>
</feature>
<dbReference type="SUPFAM" id="SSF57756">
    <property type="entry name" value="Retrovirus zinc finger-like domains"/>
    <property type="match status" value="1"/>
</dbReference>
<dbReference type="Pfam" id="PF04046">
    <property type="entry name" value="PSP"/>
    <property type="match status" value="1"/>
</dbReference>
<dbReference type="PANTHER" id="PTHR13316:SF0">
    <property type="entry name" value="ZINC FINGER CCHC DOMAIN-CONTAINING PROTEIN 8"/>
    <property type="match status" value="1"/>
</dbReference>
<evidence type="ECO:0000256" key="2">
    <source>
        <dbReference type="ARBA" id="ARBA00007497"/>
    </source>
</evidence>
<evidence type="ECO:0000256" key="6">
    <source>
        <dbReference type="ARBA" id="ARBA00023242"/>
    </source>
</evidence>
<dbReference type="InterPro" id="IPR036875">
    <property type="entry name" value="Znf_CCHC_sf"/>
</dbReference>
<name>A0A2R6QY46_ACTCC</name>
<dbReference type="PROSITE" id="PS50158">
    <property type="entry name" value="ZF_CCHC"/>
    <property type="match status" value="1"/>
</dbReference>
<keyword evidence="3" id="KW-0479">Metal-binding</keyword>
<comment type="similarity">
    <text evidence="2">Belongs to the ZCCHC8 family.</text>
</comment>
<feature type="region of interest" description="Disordered" evidence="8">
    <location>
        <begin position="278"/>
        <end position="323"/>
    </location>
</feature>
<dbReference type="GO" id="GO:0005654">
    <property type="term" value="C:nucleoplasm"/>
    <property type="evidence" value="ECO:0007669"/>
    <property type="project" value="UniProtKB-SubCell"/>
</dbReference>
<feature type="compositionally biased region" description="Polar residues" evidence="8">
    <location>
        <begin position="286"/>
        <end position="315"/>
    </location>
</feature>
<organism evidence="10 11">
    <name type="scientific">Actinidia chinensis var. chinensis</name>
    <name type="common">Chinese soft-hair kiwi</name>
    <dbReference type="NCBI Taxonomy" id="1590841"/>
    <lineage>
        <taxon>Eukaryota</taxon>
        <taxon>Viridiplantae</taxon>
        <taxon>Streptophyta</taxon>
        <taxon>Embryophyta</taxon>
        <taxon>Tracheophyta</taxon>
        <taxon>Spermatophyta</taxon>
        <taxon>Magnoliopsida</taxon>
        <taxon>eudicotyledons</taxon>
        <taxon>Gunneridae</taxon>
        <taxon>Pentapetalae</taxon>
        <taxon>asterids</taxon>
        <taxon>Ericales</taxon>
        <taxon>Actinidiaceae</taxon>
        <taxon>Actinidia</taxon>
    </lineage>
</organism>
<dbReference type="Gramene" id="PSS17316">
    <property type="protein sequence ID" value="PSS17316"/>
    <property type="gene ID" value="CEY00_Acc12103"/>
</dbReference>
<evidence type="ECO:0000256" key="7">
    <source>
        <dbReference type="PROSITE-ProRule" id="PRU00047"/>
    </source>
</evidence>
<dbReference type="GO" id="GO:0003723">
    <property type="term" value="F:RNA binding"/>
    <property type="evidence" value="ECO:0007669"/>
    <property type="project" value="TreeGrafter"/>
</dbReference>
<dbReference type="Proteomes" id="UP000241394">
    <property type="component" value="Chromosome LG11"/>
</dbReference>
<evidence type="ECO:0000256" key="1">
    <source>
        <dbReference type="ARBA" id="ARBA00004642"/>
    </source>
</evidence>
<evidence type="ECO:0000313" key="11">
    <source>
        <dbReference type="Proteomes" id="UP000241394"/>
    </source>
</evidence>
<evidence type="ECO:0000256" key="4">
    <source>
        <dbReference type="ARBA" id="ARBA00022771"/>
    </source>
</evidence>
<feature type="compositionally biased region" description="Polar residues" evidence="8">
    <location>
        <begin position="110"/>
        <end position="123"/>
    </location>
</feature>
<dbReference type="GO" id="GO:0071013">
    <property type="term" value="C:catalytic step 2 spliceosome"/>
    <property type="evidence" value="ECO:0007669"/>
    <property type="project" value="TreeGrafter"/>
</dbReference>
<dbReference type="SMART" id="SM00343">
    <property type="entry name" value="ZnF_C2HC"/>
    <property type="match status" value="1"/>
</dbReference>
<reference evidence="11" key="2">
    <citation type="journal article" date="2018" name="BMC Genomics">
        <title>A manually annotated Actinidia chinensis var. chinensis (kiwifruit) genome highlights the challenges associated with draft genomes and gene prediction in plants.</title>
        <authorList>
            <person name="Pilkington S.M."/>
            <person name="Crowhurst R."/>
            <person name="Hilario E."/>
            <person name="Nardozza S."/>
            <person name="Fraser L."/>
            <person name="Peng Y."/>
            <person name="Gunaseelan K."/>
            <person name="Simpson R."/>
            <person name="Tahir J."/>
            <person name="Deroles S.C."/>
            <person name="Templeton K."/>
            <person name="Luo Z."/>
            <person name="Davy M."/>
            <person name="Cheng C."/>
            <person name="McNeilage M."/>
            <person name="Scaglione D."/>
            <person name="Liu Y."/>
            <person name="Zhang Q."/>
            <person name="Datson P."/>
            <person name="De Silva N."/>
            <person name="Gardiner S.E."/>
            <person name="Bassett H."/>
            <person name="Chagne D."/>
            <person name="McCallum J."/>
            <person name="Dzierzon H."/>
            <person name="Deng C."/>
            <person name="Wang Y.Y."/>
            <person name="Barron L."/>
            <person name="Manako K."/>
            <person name="Bowen J."/>
            <person name="Foster T.M."/>
            <person name="Erridge Z.A."/>
            <person name="Tiffin H."/>
            <person name="Waite C.N."/>
            <person name="Davies K.M."/>
            <person name="Grierson E.P."/>
            <person name="Laing W.A."/>
            <person name="Kirk R."/>
            <person name="Chen X."/>
            <person name="Wood M."/>
            <person name="Montefiori M."/>
            <person name="Brummell D.A."/>
            <person name="Schwinn K.E."/>
            <person name="Catanach A."/>
            <person name="Fullerton C."/>
            <person name="Li D."/>
            <person name="Meiyalaghan S."/>
            <person name="Nieuwenhuizen N."/>
            <person name="Read N."/>
            <person name="Prakash R."/>
            <person name="Hunter D."/>
            <person name="Zhang H."/>
            <person name="McKenzie M."/>
            <person name="Knabel M."/>
            <person name="Harris A."/>
            <person name="Allan A.C."/>
            <person name="Gleave A."/>
            <person name="Chen A."/>
            <person name="Janssen B.J."/>
            <person name="Plunkett B."/>
            <person name="Ampomah-Dwamena C."/>
            <person name="Voogd C."/>
            <person name="Leif D."/>
            <person name="Lafferty D."/>
            <person name="Souleyre E.J.F."/>
            <person name="Varkonyi-Gasic E."/>
            <person name="Gambi F."/>
            <person name="Hanley J."/>
            <person name="Yao J.L."/>
            <person name="Cheung J."/>
            <person name="David K.M."/>
            <person name="Warren B."/>
            <person name="Marsh K."/>
            <person name="Snowden K.C."/>
            <person name="Lin-Wang K."/>
            <person name="Brian L."/>
            <person name="Martinez-Sanchez M."/>
            <person name="Wang M."/>
            <person name="Ileperuma N."/>
            <person name="Macnee N."/>
            <person name="Campin R."/>
            <person name="McAtee P."/>
            <person name="Drummond R.S.M."/>
            <person name="Espley R.V."/>
            <person name="Ireland H.S."/>
            <person name="Wu R."/>
            <person name="Atkinson R.G."/>
            <person name="Karunairetnam S."/>
            <person name="Bulley S."/>
            <person name="Chunkath S."/>
            <person name="Hanley Z."/>
            <person name="Storey R."/>
            <person name="Thrimawithana A.H."/>
            <person name="Thomson S."/>
            <person name="David C."/>
            <person name="Testolin R."/>
            <person name="Huang H."/>
            <person name="Hellens R.P."/>
            <person name="Schaffer R.J."/>
        </authorList>
    </citation>
    <scope>NUCLEOTIDE SEQUENCE [LARGE SCALE GENOMIC DNA]</scope>
    <source>
        <strain evidence="11">cv. Red5</strain>
    </source>
</reference>
<dbReference type="InterPro" id="IPR052115">
    <property type="entry name" value="NEXT_complex_subunit_ZCCHC8"/>
</dbReference>
<dbReference type="InterPro" id="IPR001878">
    <property type="entry name" value="Znf_CCHC"/>
</dbReference>
<feature type="compositionally biased region" description="Basic and acidic residues" evidence="8">
    <location>
        <begin position="377"/>
        <end position="399"/>
    </location>
</feature>
<feature type="domain" description="CCHC-type" evidence="9">
    <location>
        <begin position="264"/>
        <end position="280"/>
    </location>
</feature>
<dbReference type="InParanoid" id="A0A2R6QY46"/>
<dbReference type="GO" id="GO:0008270">
    <property type="term" value="F:zinc ion binding"/>
    <property type="evidence" value="ECO:0007669"/>
    <property type="project" value="UniProtKB-KW"/>
</dbReference>
<feature type="region of interest" description="Disordered" evidence="8">
    <location>
        <begin position="110"/>
        <end position="139"/>
    </location>
</feature>
<protein>
    <submittedName>
        <fullName evidence="10">Zinc finger CCHC domain-containing protein</fullName>
    </submittedName>
</protein>
<feature type="compositionally biased region" description="Polar residues" evidence="8">
    <location>
        <begin position="499"/>
        <end position="513"/>
    </location>
</feature>
<dbReference type="OMA" id="WTPHAYS"/>
<feature type="compositionally biased region" description="Polar residues" evidence="8">
    <location>
        <begin position="522"/>
        <end position="531"/>
    </location>
</feature>
<dbReference type="SMART" id="SM00581">
    <property type="entry name" value="PSP"/>
    <property type="match status" value="1"/>
</dbReference>
<comment type="subcellular location">
    <subcellularLocation>
        <location evidence="1">Nucleus</location>
        <location evidence="1">Nucleoplasm</location>
    </subcellularLocation>
</comment>
<keyword evidence="11" id="KW-1185">Reference proteome</keyword>
<sequence length="575" mass="63576">MESEDIINLPASCNSVYKSENDSIHDSICETSGADSQLSNSKVKEGKLKREIFRTSEVDVGNGDSQPFVATDTDGNLIGSSSFLQASVELNETVAIAKDEKRFSSGIQTENGCRTAQDGSPISNRKRGGSPINNHEIDGGSISEVKKARTTVDEHQPSVHVTYNSLTSDSKRKLEELLQQWSKWHTQNCSSSHDSSEVLKSGEETYFPALRLGLDNPSSVSFWMDDQTRHHMNREFIALDGKSVPLYDRGYSLEGGLEIVDASRCFNCGSYNHSLKDCPKPRDNKAVNNARQQQKSRRNQIASSRNPTRYYQNSPKGKYDGLNPGVLDAETRKLLGLGELDPPPWLNRMREIGYPPGYLDAEYEDQPSGITIFADEENKKGEGGEISETSHPEPPKKMSVEFPGINAPIPENADERRWTSGPSSSSSSRNRSRHRLNHSSEPISSAQHHEQRSARDSRDEGPPGVDPAFSPALSSYSPRYGSYHYSFTPEYAGGGNISIPRSPSFGRSLSDTGRSPLIHEGYSSNPGSHSSFPYLPPNQVFSSPSYGSASFERQVDKIRNAFSPNFSSHHHHGRR</sequence>
<dbReference type="OrthoDB" id="8026949at2759"/>
<evidence type="ECO:0000256" key="3">
    <source>
        <dbReference type="ARBA" id="ARBA00022723"/>
    </source>
</evidence>
<dbReference type="STRING" id="1590841.A0A2R6QY46"/>
<dbReference type="InterPro" id="IPR006568">
    <property type="entry name" value="PSP_pro-rich"/>
</dbReference>
<evidence type="ECO:0000256" key="5">
    <source>
        <dbReference type="ARBA" id="ARBA00022833"/>
    </source>
</evidence>
<evidence type="ECO:0000259" key="9">
    <source>
        <dbReference type="PROSITE" id="PS50158"/>
    </source>
</evidence>
<dbReference type="EMBL" id="NKQK01000011">
    <property type="protein sequence ID" value="PSS17316.1"/>
    <property type="molecule type" value="Genomic_DNA"/>
</dbReference>
<evidence type="ECO:0000313" key="10">
    <source>
        <dbReference type="EMBL" id="PSS17316.1"/>
    </source>
</evidence>
<dbReference type="Pfam" id="PF00098">
    <property type="entry name" value="zf-CCHC"/>
    <property type="match status" value="1"/>
</dbReference>
<keyword evidence="4 7" id="KW-0863">Zinc-finger</keyword>
<accession>A0A2R6QY46</accession>
<dbReference type="FunCoup" id="A0A2R6QY46">
    <property type="interactions" value="2583"/>
</dbReference>
<feature type="compositionally biased region" description="Basic and acidic residues" evidence="8">
    <location>
        <begin position="447"/>
        <end position="461"/>
    </location>
</feature>